<name>A0A6C0HBP3_9ZZZZ</name>
<dbReference type="CDD" id="cd06257">
    <property type="entry name" value="DnaJ"/>
    <property type="match status" value="1"/>
</dbReference>
<sequence>MNYKIACETLGINGDITITEEVLKKQYRINALRNHPDKSSAPDATNRFQQINAAYQYLLKDLHFMSMDENNTDDDTETEDTEDINVTNSYASILMSFVKNIVKNDVPNNKIYHIILQKISNTCEKKALEMVEKIDKNVLIKVYEIIQNYRETLHFSTDFINKIKEVINKKIENDECIILNPTLDDLFENNLYKLCVNGFTYIVPLWHDELVYDNSGNDIYVKCFPLLTENITIDNKNNIHVNLTYDIKEILQKEYITFYLGKKEFEIEPKELTVEKTQTVTLKGEGISKINTIDIYDVSKKSNIVLHITLE</sequence>
<accession>A0A6C0HBP3</accession>
<dbReference type="Pfam" id="PF00226">
    <property type="entry name" value="DnaJ"/>
    <property type="match status" value="1"/>
</dbReference>
<dbReference type="AlphaFoldDB" id="A0A6C0HBP3"/>
<evidence type="ECO:0000313" key="2">
    <source>
        <dbReference type="EMBL" id="QHT77800.1"/>
    </source>
</evidence>
<protein>
    <recommendedName>
        <fullName evidence="1">J domain-containing protein</fullName>
    </recommendedName>
</protein>
<dbReference type="InterPro" id="IPR036869">
    <property type="entry name" value="J_dom_sf"/>
</dbReference>
<dbReference type="InterPro" id="IPR001623">
    <property type="entry name" value="DnaJ_domain"/>
</dbReference>
<reference evidence="2" key="1">
    <citation type="journal article" date="2020" name="Nature">
        <title>Giant virus diversity and host interactions through global metagenomics.</title>
        <authorList>
            <person name="Schulz F."/>
            <person name="Roux S."/>
            <person name="Paez-Espino D."/>
            <person name="Jungbluth S."/>
            <person name="Walsh D.A."/>
            <person name="Denef V.J."/>
            <person name="McMahon K.D."/>
            <person name="Konstantinidis K.T."/>
            <person name="Eloe-Fadrosh E.A."/>
            <person name="Kyrpides N.C."/>
            <person name="Woyke T."/>
        </authorList>
    </citation>
    <scope>NUCLEOTIDE SEQUENCE</scope>
    <source>
        <strain evidence="2">GVMAG-M-3300023179-90</strain>
    </source>
</reference>
<dbReference type="EMBL" id="MN739921">
    <property type="protein sequence ID" value="QHT77800.1"/>
    <property type="molecule type" value="Genomic_DNA"/>
</dbReference>
<dbReference type="SMART" id="SM00271">
    <property type="entry name" value="DnaJ"/>
    <property type="match status" value="1"/>
</dbReference>
<dbReference type="Gene3D" id="1.10.287.110">
    <property type="entry name" value="DnaJ domain"/>
    <property type="match status" value="1"/>
</dbReference>
<feature type="domain" description="J" evidence="1">
    <location>
        <begin position="5"/>
        <end position="71"/>
    </location>
</feature>
<dbReference type="PROSITE" id="PS50076">
    <property type="entry name" value="DNAJ_2"/>
    <property type="match status" value="1"/>
</dbReference>
<organism evidence="2">
    <name type="scientific">viral metagenome</name>
    <dbReference type="NCBI Taxonomy" id="1070528"/>
    <lineage>
        <taxon>unclassified sequences</taxon>
        <taxon>metagenomes</taxon>
        <taxon>organismal metagenomes</taxon>
    </lineage>
</organism>
<dbReference type="SUPFAM" id="SSF46565">
    <property type="entry name" value="Chaperone J-domain"/>
    <property type="match status" value="1"/>
</dbReference>
<evidence type="ECO:0000259" key="1">
    <source>
        <dbReference type="PROSITE" id="PS50076"/>
    </source>
</evidence>
<proteinExistence type="predicted"/>